<feature type="compositionally biased region" description="Low complexity" evidence="2">
    <location>
        <begin position="224"/>
        <end position="236"/>
    </location>
</feature>
<keyword evidence="4" id="KW-1185">Reference proteome</keyword>
<gene>
    <name evidence="3" type="ORF">HGRIS_002632</name>
</gene>
<dbReference type="Proteomes" id="UP001556367">
    <property type="component" value="Unassembled WGS sequence"/>
</dbReference>
<feature type="region of interest" description="Disordered" evidence="2">
    <location>
        <begin position="169"/>
        <end position="274"/>
    </location>
</feature>
<proteinExistence type="inferred from homology"/>
<feature type="compositionally biased region" description="Low complexity" evidence="2">
    <location>
        <begin position="192"/>
        <end position="212"/>
    </location>
</feature>
<dbReference type="EMBL" id="JASNQZ010000006">
    <property type="protein sequence ID" value="KAL0956486.1"/>
    <property type="molecule type" value="Genomic_DNA"/>
</dbReference>
<organism evidence="3 4">
    <name type="scientific">Hohenbuehelia grisea</name>
    <dbReference type="NCBI Taxonomy" id="104357"/>
    <lineage>
        <taxon>Eukaryota</taxon>
        <taxon>Fungi</taxon>
        <taxon>Dikarya</taxon>
        <taxon>Basidiomycota</taxon>
        <taxon>Agaricomycotina</taxon>
        <taxon>Agaricomycetes</taxon>
        <taxon>Agaricomycetidae</taxon>
        <taxon>Agaricales</taxon>
        <taxon>Pleurotineae</taxon>
        <taxon>Pleurotaceae</taxon>
        <taxon>Hohenbuehelia</taxon>
    </lineage>
</organism>
<feature type="compositionally biased region" description="Polar residues" evidence="2">
    <location>
        <begin position="169"/>
        <end position="178"/>
    </location>
</feature>
<comment type="caution">
    <text evidence="3">The sequence shown here is derived from an EMBL/GenBank/DDBJ whole genome shotgun (WGS) entry which is preliminary data.</text>
</comment>
<evidence type="ECO:0000313" key="3">
    <source>
        <dbReference type="EMBL" id="KAL0956486.1"/>
    </source>
</evidence>
<name>A0ABR3JN54_9AGAR</name>
<accession>A0ABR3JN54</accession>
<dbReference type="PANTHER" id="PTHR31841:SF1">
    <property type="entry name" value="PROTEIN FAM72A-RELATED"/>
    <property type="match status" value="1"/>
</dbReference>
<reference evidence="4" key="1">
    <citation type="submission" date="2024-06" db="EMBL/GenBank/DDBJ databases">
        <title>Multi-omics analyses provide insights into the biosynthesis of the anticancer antibiotic pleurotin in Hohenbuehelia grisea.</title>
        <authorList>
            <person name="Weaver J.A."/>
            <person name="Alberti F."/>
        </authorList>
    </citation>
    <scope>NUCLEOTIDE SEQUENCE [LARGE SCALE GENOMIC DNA]</scope>
    <source>
        <strain evidence="4">T-177</strain>
    </source>
</reference>
<dbReference type="PANTHER" id="PTHR31841">
    <property type="entry name" value="PROTEIN FAM72A-RELATED"/>
    <property type="match status" value="1"/>
</dbReference>
<dbReference type="Pfam" id="PF14976">
    <property type="entry name" value="YPEH2ZP"/>
    <property type="match status" value="1"/>
</dbReference>
<comment type="similarity">
    <text evidence="1">Belongs to the FAM72 family.</text>
</comment>
<protein>
    <submittedName>
        <fullName evidence="3">Uncharacterized protein</fullName>
    </submittedName>
</protein>
<feature type="compositionally biased region" description="Pro residues" evidence="2">
    <location>
        <begin position="179"/>
        <end position="191"/>
    </location>
</feature>
<evidence type="ECO:0000313" key="4">
    <source>
        <dbReference type="Proteomes" id="UP001556367"/>
    </source>
</evidence>
<sequence>MFSQLHLFPHNPYPVPPPPPIAHKVWILDCASCGLFLTNRGMKAVLLLRPNVSLYSSDALPVNCSAYSPNADALRPPPVPSGHPPRTCECLTQTLCCHGCGTTVGYMIVIPCTRCTSSITATNRATNGHRFVFHSSEIRGTERHYIHAEPGVHIVAPILAAPVAHANRSFSTPDATSTPPRPEYLPSPPLDSPDISPPFSNSPSPDSSALPPYTRPVHSIARRSPPTSVPSHHPYSTSPPPLAHAYLPPNHYHQHSISANSSTESSKDIMSPPTRLKPGNVVYWHHLSRHGEIPGVTDDERARGPCDGCRDAATPGGKGAGADSKTAIRGKKMMFFDR</sequence>
<feature type="compositionally biased region" description="Polar residues" evidence="2">
    <location>
        <begin position="255"/>
        <end position="264"/>
    </location>
</feature>
<evidence type="ECO:0000256" key="2">
    <source>
        <dbReference type="SAM" id="MobiDB-lite"/>
    </source>
</evidence>
<evidence type="ECO:0000256" key="1">
    <source>
        <dbReference type="ARBA" id="ARBA00006888"/>
    </source>
</evidence>
<dbReference type="InterPro" id="IPR026768">
    <property type="entry name" value="YPEH2ZP"/>
</dbReference>